<dbReference type="InterPro" id="IPR051043">
    <property type="entry name" value="Sulfatase_Mod_Factor_Kinase"/>
</dbReference>
<protein>
    <submittedName>
        <fullName evidence="3">SUMF1/EgtB/PvdO family nonheme iron enzyme</fullName>
    </submittedName>
</protein>
<dbReference type="Gene3D" id="3.90.1580.10">
    <property type="entry name" value="paralog of FGE (formylglycine-generating enzyme)"/>
    <property type="match status" value="1"/>
</dbReference>
<dbReference type="SUPFAM" id="SSF52540">
    <property type="entry name" value="P-loop containing nucleoside triphosphate hydrolases"/>
    <property type="match status" value="2"/>
</dbReference>
<evidence type="ECO:0000256" key="1">
    <source>
        <dbReference type="SAM" id="MobiDB-lite"/>
    </source>
</evidence>
<dbReference type="SUPFAM" id="SSF56436">
    <property type="entry name" value="C-type lectin-like"/>
    <property type="match status" value="1"/>
</dbReference>
<feature type="domain" description="Sulfatase-modifying factor enzyme-like" evidence="2">
    <location>
        <begin position="588"/>
        <end position="776"/>
    </location>
</feature>
<dbReference type="InterPro" id="IPR016187">
    <property type="entry name" value="CTDL_fold"/>
</dbReference>
<organism evidence="3 4">
    <name type="scientific">Candidatus Scatousia excrementigallinarum</name>
    <dbReference type="NCBI Taxonomy" id="2840935"/>
    <lineage>
        <taxon>Bacteria</taxon>
        <taxon>Candidatus Scatousia</taxon>
    </lineage>
</organism>
<evidence type="ECO:0000313" key="4">
    <source>
        <dbReference type="Proteomes" id="UP000823928"/>
    </source>
</evidence>
<feature type="compositionally biased region" description="Basic and acidic residues" evidence="1">
    <location>
        <begin position="1"/>
        <end position="10"/>
    </location>
</feature>
<gene>
    <name evidence="3" type="ORF">IAC10_03360</name>
</gene>
<proteinExistence type="predicted"/>
<name>A0A9D1EXA9_9BACT</name>
<dbReference type="Pfam" id="PF03781">
    <property type="entry name" value="FGE-sulfatase"/>
    <property type="match status" value="1"/>
</dbReference>
<evidence type="ECO:0000259" key="2">
    <source>
        <dbReference type="Pfam" id="PF03781"/>
    </source>
</evidence>
<dbReference type="EMBL" id="DVIU01000073">
    <property type="protein sequence ID" value="HIS35653.1"/>
    <property type="molecule type" value="Genomic_DNA"/>
</dbReference>
<dbReference type="Proteomes" id="UP000823928">
    <property type="component" value="Unassembled WGS sequence"/>
</dbReference>
<dbReference type="PANTHER" id="PTHR23150">
    <property type="entry name" value="SULFATASE MODIFYING FACTOR 1, 2"/>
    <property type="match status" value="1"/>
</dbReference>
<dbReference type="InterPro" id="IPR027417">
    <property type="entry name" value="P-loop_NTPase"/>
</dbReference>
<dbReference type="InterPro" id="IPR042095">
    <property type="entry name" value="SUMF_sf"/>
</dbReference>
<reference evidence="3" key="1">
    <citation type="submission" date="2020-10" db="EMBL/GenBank/DDBJ databases">
        <authorList>
            <person name="Gilroy R."/>
        </authorList>
    </citation>
    <scope>NUCLEOTIDE SEQUENCE</scope>
    <source>
        <strain evidence="3">6276</strain>
    </source>
</reference>
<comment type="caution">
    <text evidence="3">The sequence shown here is derived from an EMBL/GenBank/DDBJ whole genome shotgun (WGS) entry which is preliminary data.</text>
</comment>
<dbReference type="InterPro" id="IPR005532">
    <property type="entry name" value="SUMF_dom"/>
</dbReference>
<sequence length="887" mass="102589">MTGKRNDSIHRRPSQPQEDMSDTLLDPSLRMILDQYKEKVCESHAKVRPLPLMRSFMGDIDIEDIYVDLQCEPFVTHQGEVCVLSCSDALLLDEDDLNRRQKLNMVILGLPGSGKTTLLKYLLKRYSLQSRVVPVYVELKSEICGGFKNLLDKGSTVSLQDIQHYMNNYFVAKIGARDGERLVNEICNNIGSGEYEIIFFCDGLDEISVEQYRAFTAVANHASSIEGCKFIISSRQIGFFSDDYDDNFRIFSLLDFDEKAQKKFIEKYFSKFTSQKYIDYKNKLIQILDSQSNMVISKLAKSPILLSLICVTPDIDNIKSKAQLFQNAINTLLFNRNIKQREAQELFIEFLKDLAVVFFKLDKAECFDDKELEFYAERFCNEHANNPYCGQLKNNYLNCGLFDKSEKANSYKFAHRTIWEYLVAVGMQGRDRDEIYSRSNMAVWEEPIKMFVSLIGLPEAKEVIENIWNENKALALNCMNEFVPFPTDILDKLYGGLARREKLSLIATLRNSYVHYNGSYKTPIVNTINETLALIHTVEKDCEVVYSYLEFLTEFSKEERIFSTLLANFLQLDKMDARRQLLKSYGLEFVKVEPGKFYMGRNVLNSPDGHAEQNGKYIVVDAYEIPEHPVRISSPYWISKTLITNKMYFESGFPYCDISHKSNPYSNTPNQPVNFVNWYEAMVFAKWIGCTLPSETEWEYACRGGEGGSDFMTDNLEDLKIQLDQKVNYAGDKTNRTRPVIPINPQFSNSLGLVDMIGNLREWCIDWFDEEFYLKCSVDSYPSYKMDILGKTQVSYFWRKDVDGVRRPYLLDENEVAQDMTVFTFDDKGYCVDPVQSSIEKIEAKSLRGGCFDWSISNLRPTYRNHNPANNVYKVNGFRLIYKEEIK</sequence>
<dbReference type="AlphaFoldDB" id="A0A9D1EXA9"/>
<feature type="region of interest" description="Disordered" evidence="1">
    <location>
        <begin position="1"/>
        <end position="24"/>
    </location>
</feature>
<accession>A0A9D1EXA9</accession>
<reference evidence="3" key="2">
    <citation type="journal article" date="2021" name="PeerJ">
        <title>Extensive microbial diversity within the chicken gut microbiome revealed by metagenomics and culture.</title>
        <authorList>
            <person name="Gilroy R."/>
            <person name="Ravi A."/>
            <person name="Getino M."/>
            <person name="Pursley I."/>
            <person name="Horton D.L."/>
            <person name="Alikhan N.F."/>
            <person name="Baker D."/>
            <person name="Gharbi K."/>
            <person name="Hall N."/>
            <person name="Watson M."/>
            <person name="Adriaenssens E.M."/>
            <person name="Foster-Nyarko E."/>
            <person name="Jarju S."/>
            <person name="Secka A."/>
            <person name="Antonio M."/>
            <person name="Oren A."/>
            <person name="Chaudhuri R.R."/>
            <person name="La Ragione R."/>
            <person name="Hildebrand F."/>
            <person name="Pallen M.J."/>
        </authorList>
    </citation>
    <scope>NUCLEOTIDE SEQUENCE</scope>
    <source>
        <strain evidence="3">6276</strain>
    </source>
</reference>
<dbReference type="Gene3D" id="3.40.50.300">
    <property type="entry name" value="P-loop containing nucleotide triphosphate hydrolases"/>
    <property type="match status" value="1"/>
</dbReference>
<evidence type="ECO:0000313" key="3">
    <source>
        <dbReference type="EMBL" id="HIS35653.1"/>
    </source>
</evidence>
<dbReference type="GO" id="GO:0120147">
    <property type="term" value="F:formylglycine-generating oxidase activity"/>
    <property type="evidence" value="ECO:0007669"/>
    <property type="project" value="TreeGrafter"/>
</dbReference>
<dbReference type="PANTHER" id="PTHR23150:SF19">
    <property type="entry name" value="FORMYLGLYCINE-GENERATING ENZYME"/>
    <property type="match status" value="1"/>
</dbReference>